<dbReference type="RefSeq" id="WP_189152689.1">
    <property type="nucleotide sequence ID" value="NZ_BMNC01000001.1"/>
</dbReference>
<reference evidence="5" key="1">
    <citation type="journal article" date="2019" name="Int. J. Syst. Evol. Microbiol.">
        <title>The Global Catalogue of Microorganisms (GCM) 10K type strain sequencing project: providing services to taxonomists for standard genome sequencing and annotation.</title>
        <authorList>
            <consortium name="The Broad Institute Genomics Platform"/>
            <consortium name="The Broad Institute Genome Sequencing Center for Infectious Disease"/>
            <person name="Wu L."/>
            <person name="Ma J."/>
        </authorList>
    </citation>
    <scope>NUCLEOTIDE SEQUENCE [LARGE SCALE GENOMIC DNA]</scope>
    <source>
        <strain evidence="5">CGMCC 4.7319</strain>
    </source>
</reference>
<protein>
    <recommendedName>
        <fullName evidence="2">Anti-sigma factor antagonist</fullName>
    </recommendedName>
</protein>
<dbReference type="InterPro" id="IPR002645">
    <property type="entry name" value="STAS_dom"/>
</dbReference>
<evidence type="ECO:0000259" key="3">
    <source>
        <dbReference type="PROSITE" id="PS50801"/>
    </source>
</evidence>
<dbReference type="PANTHER" id="PTHR33495">
    <property type="entry name" value="ANTI-SIGMA FACTOR ANTAGONIST TM_1081-RELATED-RELATED"/>
    <property type="match status" value="1"/>
</dbReference>
<comment type="caution">
    <text evidence="4">The sequence shown here is derived from an EMBL/GenBank/DDBJ whole genome shotgun (WGS) entry which is preliminary data.</text>
</comment>
<dbReference type="SUPFAM" id="SSF52091">
    <property type="entry name" value="SpoIIaa-like"/>
    <property type="match status" value="1"/>
</dbReference>
<evidence type="ECO:0000256" key="2">
    <source>
        <dbReference type="RuleBase" id="RU003749"/>
    </source>
</evidence>
<gene>
    <name evidence="4" type="ORF">GCM10011609_02580</name>
</gene>
<dbReference type="CDD" id="cd07043">
    <property type="entry name" value="STAS_anti-anti-sigma_factors"/>
    <property type="match status" value="1"/>
</dbReference>
<organism evidence="4 5">
    <name type="scientific">Lentzea pudingi</name>
    <dbReference type="NCBI Taxonomy" id="1789439"/>
    <lineage>
        <taxon>Bacteria</taxon>
        <taxon>Bacillati</taxon>
        <taxon>Actinomycetota</taxon>
        <taxon>Actinomycetes</taxon>
        <taxon>Pseudonocardiales</taxon>
        <taxon>Pseudonocardiaceae</taxon>
        <taxon>Lentzea</taxon>
    </lineage>
</organism>
<dbReference type="Pfam" id="PF01740">
    <property type="entry name" value="STAS"/>
    <property type="match status" value="1"/>
</dbReference>
<dbReference type="InterPro" id="IPR036513">
    <property type="entry name" value="STAS_dom_sf"/>
</dbReference>
<dbReference type="Proteomes" id="UP000597656">
    <property type="component" value="Unassembled WGS sequence"/>
</dbReference>
<sequence>MDEALLKVESEKVAGAVVLRAEGEVDSYTAELLRDKLSEAFTEGVPVVLDLSGVEFFASVGLSVLVEYHQRGEERGTALRLVSPRGSVLRALKATLLNETLDLYLDLDSALRA</sequence>
<dbReference type="PROSITE" id="PS50801">
    <property type="entry name" value="STAS"/>
    <property type="match status" value="1"/>
</dbReference>
<proteinExistence type="inferred from homology"/>
<evidence type="ECO:0000313" key="4">
    <source>
        <dbReference type="EMBL" id="GGM70391.1"/>
    </source>
</evidence>
<name>A0ABQ2HAS2_9PSEU</name>
<accession>A0ABQ2HAS2</accession>
<dbReference type="Gene3D" id="3.30.750.24">
    <property type="entry name" value="STAS domain"/>
    <property type="match status" value="1"/>
</dbReference>
<dbReference type="InterPro" id="IPR003658">
    <property type="entry name" value="Anti-sigma_ant"/>
</dbReference>
<evidence type="ECO:0000313" key="5">
    <source>
        <dbReference type="Proteomes" id="UP000597656"/>
    </source>
</evidence>
<keyword evidence="5" id="KW-1185">Reference proteome</keyword>
<dbReference type="EMBL" id="BMNC01000001">
    <property type="protein sequence ID" value="GGM70391.1"/>
    <property type="molecule type" value="Genomic_DNA"/>
</dbReference>
<dbReference type="NCBIfam" id="TIGR00377">
    <property type="entry name" value="ant_ant_sig"/>
    <property type="match status" value="1"/>
</dbReference>
<evidence type="ECO:0000256" key="1">
    <source>
        <dbReference type="ARBA" id="ARBA00009013"/>
    </source>
</evidence>
<dbReference type="PANTHER" id="PTHR33495:SF2">
    <property type="entry name" value="ANTI-SIGMA FACTOR ANTAGONIST TM_1081-RELATED"/>
    <property type="match status" value="1"/>
</dbReference>
<feature type="domain" description="STAS" evidence="3">
    <location>
        <begin position="6"/>
        <end position="113"/>
    </location>
</feature>
<comment type="similarity">
    <text evidence="1 2">Belongs to the anti-sigma-factor antagonist family.</text>
</comment>